<organism evidence="1 2">
    <name type="scientific">Pistacia integerrima</name>
    <dbReference type="NCBI Taxonomy" id="434235"/>
    <lineage>
        <taxon>Eukaryota</taxon>
        <taxon>Viridiplantae</taxon>
        <taxon>Streptophyta</taxon>
        <taxon>Embryophyta</taxon>
        <taxon>Tracheophyta</taxon>
        <taxon>Spermatophyta</taxon>
        <taxon>Magnoliopsida</taxon>
        <taxon>eudicotyledons</taxon>
        <taxon>Gunneridae</taxon>
        <taxon>Pentapetalae</taxon>
        <taxon>rosids</taxon>
        <taxon>malvids</taxon>
        <taxon>Sapindales</taxon>
        <taxon>Anacardiaceae</taxon>
        <taxon>Pistacia</taxon>
    </lineage>
</organism>
<dbReference type="EMBL" id="CM047749">
    <property type="protein sequence ID" value="KAJ0010771.1"/>
    <property type="molecule type" value="Genomic_DNA"/>
</dbReference>
<accession>A0ACC0X541</accession>
<name>A0ACC0X541_9ROSI</name>
<gene>
    <name evidence="1" type="ORF">Pint_33001</name>
</gene>
<evidence type="ECO:0000313" key="2">
    <source>
        <dbReference type="Proteomes" id="UP001163603"/>
    </source>
</evidence>
<keyword evidence="2" id="KW-1185">Reference proteome</keyword>
<sequence length="127" mass="14318">MLSVRLATGGSSFIHVEVTLTTPNEAMVSFLEYLREPIGTLVDCVMARDSDESKQLSKADLLKKGEFVQLFSWSTLLFQEAYGDLLMLEENAKRLQRAEVELVELEMILKVNRITLDRGAGRATQHD</sequence>
<reference evidence="2" key="1">
    <citation type="journal article" date="2023" name="G3 (Bethesda)">
        <title>Genome assembly and association tests identify interacting loci associated with vigor, precocity, and sex in interspecific pistachio rootstocks.</title>
        <authorList>
            <person name="Palmer W."/>
            <person name="Jacygrad E."/>
            <person name="Sagayaradj S."/>
            <person name="Cavanaugh K."/>
            <person name="Han R."/>
            <person name="Bertier L."/>
            <person name="Beede B."/>
            <person name="Kafkas S."/>
            <person name="Golino D."/>
            <person name="Preece J."/>
            <person name="Michelmore R."/>
        </authorList>
    </citation>
    <scope>NUCLEOTIDE SEQUENCE [LARGE SCALE GENOMIC DNA]</scope>
</reference>
<proteinExistence type="predicted"/>
<evidence type="ECO:0000313" key="1">
    <source>
        <dbReference type="EMBL" id="KAJ0010771.1"/>
    </source>
</evidence>
<protein>
    <submittedName>
        <fullName evidence="1">Uncharacterized protein</fullName>
    </submittedName>
</protein>
<comment type="caution">
    <text evidence="1">The sequence shown here is derived from an EMBL/GenBank/DDBJ whole genome shotgun (WGS) entry which is preliminary data.</text>
</comment>
<dbReference type="Proteomes" id="UP001163603">
    <property type="component" value="Chromosome 14"/>
</dbReference>